<organism evidence="1 2">
    <name type="scientific">Streptomyces litchfieldiae</name>
    <dbReference type="NCBI Taxonomy" id="3075543"/>
    <lineage>
        <taxon>Bacteria</taxon>
        <taxon>Bacillati</taxon>
        <taxon>Actinomycetota</taxon>
        <taxon>Actinomycetes</taxon>
        <taxon>Kitasatosporales</taxon>
        <taxon>Streptomycetaceae</taxon>
        <taxon>Streptomyces</taxon>
    </lineage>
</organism>
<evidence type="ECO:0000313" key="2">
    <source>
        <dbReference type="Proteomes" id="UP001183246"/>
    </source>
</evidence>
<reference evidence="2" key="1">
    <citation type="submission" date="2023-07" db="EMBL/GenBank/DDBJ databases">
        <title>30 novel species of actinomycetes from the DSMZ collection.</title>
        <authorList>
            <person name="Nouioui I."/>
        </authorList>
    </citation>
    <scope>NUCLEOTIDE SEQUENCE [LARGE SCALE GENOMIC DNA]</scope>
    <source>
        <strain evidence="2">DSM 44938</strain>
    </source>
</reference>
<gene>
    <name evidence="1" type="ORF">RM590_16065</name>
</gene>
<evidence type="ECO:0000313" key="1">
    <source>
        <dbReference type="EMBL" id="MDT0344122.1"/>
    </source>
</evidence>
<dbReference type="RefSeq" id="WP_311705250.1">
    <property type="nucleotide sequence ID" value="NZ_JAVREL010000008.1"/>
</dbReference>
<keyword evidence="2" id="KW-1185">Reference proteome</keyword>
<dbReference type="EMBL" id="JAVREL010000008">
    <property type="protein sequence ID" value="MDT0344122.1"/>
    <property type="molecule type" value="Genomic_DNA"/>
</dbReference>
<protein>
    <submittedName>
        <fullName evidence="1">Uncharacterized protein</fullName>
    </submittedName>
</protein>
<accession>A0ABU2MR61</accession>
<comment type="caution">
    <text evidence="1">The sequence shown here is derived from an EMBL/GenBank/DDBJ whole genome shotgun (WGS) entry which is preliminary data.</text>
</comment>
<sequence>MTKSPSRPTVIPYITAREGENGERASKLGVRWNSQGLCYVDERPVDRDERGVLWARLTQSLRDGMPWGKPRWRQVHPSRQRETMMYLKCQVCAQPASRTDQGYLFLHTRPAPGTVERGWPEKSLTAHPPLCLEHAVVASRQCAHLTDAGYVALRAKRPRLYGVFGTAYTTDALGRATPLPATREPLPYGHPFAHWYLASQMVRQLHDVCVVDLETELAVAEDIKSHGPLFEEPSGQ</sequence>
<dbReference type="Proteomes" id="UP001183246">
    <property type="component" value="Unassembled WGS sequence"/>
</dbReference>
<proteinExistence type="predicted"/>
<name>A0ABU2MR61_9ACTN</name>